<sequence>MCSRKSNRVRNCLNPVIPQPKVTPFLKKSLGITEVNDMIPNQLVMLEKPQEFSPKQSTLGILLENKTYSQSTYYPEVPREERTNQKFSSGETSYKPLQDFGFTSSPDPCTPEAPLLSKDHLNCLYQTEVAPSMIQGTDSDCSVHWLDYRPQCSTTCRRNTDY</sequence>
<protein>
    <submittedName>
        <fullName evidence="1">Uncharacterized protein</fullName>
    </submittedName>
</protein>
<reference evidence="1" key="2">
    <citation type="submission" date="2017-11" db="EMBL/GenBank/DDBJ databases">
        <title>Coralsnake Venomics: Analyses of Venom Gland Transcriptomes and Proteomes of Six Brazilian Taxa.</title>
        <authorList>
            <person name="Aird S.D."/>
            <person name="Jorge da Silva N."/>
            <person name="Qiu L."/>
            <person name="Villar-Briones A."/>
            <person name="Aparecida-Saddi V."/>
            <person name="Campos-Telles M.P."/>
            <person name="Grau M."/>
            <person name="Mikheyev A.S."/>
        </authorList>
    </citation>
    <scope>NUCLEOTIDE SEQUENCE</scope>
    <source>
        <tissue evidence="1">Venom_gland</tissue>
    </source>
</reference>
<reference evidence="1" key="1">
    <citation type="submission" date="2017-07" db="EMBL/GenBank/DDBJ databases">
        <authorList>
            <person name="Mikheyev A."/>
            <person name="Grau M."/>
        </authorList>
    </citation>
    <scope>NUCLEOTIDE SEQUENCE</scope>
    <source>
        <tissue evidence="1">Venom_gland</tissue>
    </source>
</reference>
<name>A0A2D4NCX7_9SAUR</name>
<proteinExistence type="predicted"/>
<dbReference type="AlphaFoldDB" id="A0A2D4NCX7"/>
<organism evidence="1">
    <name type="scientific">Micrurus spixii</name>
    <name type="common">Amazon coral snake</name>
    <dbReference type="NCBI Taxonomy" id="129469"/>
    <lineage>
        <taxon>Eukaryota</taxon>
        <taxon>Metazoa</taxon>
        <taxon>Chordata</taxon>
        <taxon>Craniata</taxon>
        <taxon>Vertebrata</taxon>
        <taxon>Euteleostomi</taxon>
        <taxon>Lepidosauria</taxon>
        <taxon>Squamata</taxon>
        <taxon>Bifurcata</taxon>
        <taxon>Unidentata</taxon>
        <taxon>Episquamata</taxon>
        <taxon>Toxicofera</taxon>
        <taxon>Serpentes</taxon>
        <taxon>Colubroidea</taxon>
        <taxon>Elapidae</taxon>
        <taxon>Elapinae</taxon>
        <taxon>Micrurus</taxon>
    </lineage>
</organism>
<evidence type="ECO:0000313" key="1">
    <source>
        <dbReference type="EMBL" id="LAB43168.1"/>
    </source>
</evidence>
<dbReference type="EMBL" id="IACM01167484">
    <property type="protein sequence ID" value="LAB43168.1"/>
    <property type="molecule type" value="Transcribed_RNA"/>
</dbReference>
<accession>A0A2D4NCX7</accession>